<evidence type="ECO:0000313" key="14">
    <source>
        <dbReference type="EMBL" id="AGB03007.1"/>
    </source>
</evidence>
<dbReference type="AlphaFoldDB" id="L0HE46"/>
<dbReference type="GeneID" id="14309386"/>
<comment type="catalytic activity">
    <reaction evidence="11">
        <text>O-(5'-adenylyl)-L-tyrosyl-[protein] + ATP = O-[5'-(adenylyl-(5'-&gt;3')-adenylyl)]-L-tyrosyl-[protein] + diphosphate</text>
        <dbReference type="Rhea" id="RHEA:66528"/>
        <dbReference type="Rhea" id="RHEA-COMP:13846"/>
        <dbReference type="Rhea" id="RHEA-COMP:17046"/>
        <dbReference type="ChEBI" id="CHEBI:30616"/>
        <dbReference type="ChEBI" id="CHEBI:33019"/>
        <dbReference type="ChEBI" id="CHEBI:83624"/>
        <dbReference type="ChEBI" id="CHEBI:167160"/>
    </reaction>
</comment>
<comment type="cofactor">
    <cofactor evidence="1">
        <name>Mg(2+)</name>
        <dbReference type="ChEBI" id="CHEBI:18420"/>
    </cofactor>
</comment>
<evidence type="ECO:0000256" key="9">
    <source>
        <dbReference type="ARBA" id="ARBA00034531"/>
    </source>
</evidence>
<proteinExistence type="inferred from homology"/>
<evidence type="ECO:0000256" key="12">
    <source>
        <dbReference type="ARBA" id="ARBA00048696"/>
    </source>
</evidence>
<dbReference type="OrthoDB" id="9287at2157"/>
<dbReference type="Proteomes" id="UP000010824">
    <property type="component" value="Chromosome"/>
</dbReference>
<keyword evidence="6" id="KW-0547">Nucleotide-binding</keyword>
<evidence type="ECO:0000256" key="3">
    <source>
        <dbReference type="ARBA" id="ARBA00022679"/>
    </source>
</evidence>
<dbReference type="SUPFAM" id="SSF81301">
    <property type="entry name" value="Nucleotidyltransferase"/>
    <property type="match status" value="1"/>
</dbReference>
<dbReference type="KEGG" id="mfo:Metfor_1993"/>
<reference evidence="14 15" key="2">
    <citation type="journal article" date="2014" name="Genome Announc.">
        <title>Complete Genome Sequence of Methanoregula formicica SMSPT, a Mesophilic Hydrogenotrophic Methanogen Isolated from a Methanogenic Upflow Anaerobic Sludge Blanket Reactor.</title>
        <authorList>
            <person name="Yamamoto K."/>
            <person name="Tamaki H."/>
            <person name="Cadillo-Quiroz H."/>
            <person name="Imachi H."/>
            <person name="Kyrpides N."/>
            <person name="Woyke T."/>
            <person name="Goodwin L."/>
            <person name="Zinder S.H."/>
            <person name="Kamagata Y."/>
            <person name="Liu W.T."/>
        </authorList>
    </citation>
    <scope>NUCLEOTIDE SEQUENCE [LARGE SCALE GENOMIC DNA]</scope>
    <source>
        <strain evidence="15">DSM 22288 / NBRC 105244 / SMSP</strain>
    </source>
</reference>
<keyword evidence="3 14" id="KW-0808">Transferase</keyword>
<evidence type="ECO:0000256" key="2">
    <source>
        <dbReference type="ARBA" id="ARBA00022649"/>
    </source>
</evidence>
<dbReference type="RefSeq" id="WP_015285970.1">
    <property type="nucleotide sequence ID" value="NC_019943.1"/>
</dbReference>
<keyword evidence="8" id="KW-0460">Magnesium</keyword>
<dbReference type="InParanoid" id="L0HE46"/>
<name>L0HE46_METFS</name>
<dbReference type="Gene3D" id="3.30.460.10">
    <property type="entry name" value="Beta Polymerase, domain 2"/>
    <property type="match status" value="1"/>
</dbReference>
<keyword evidence="7" id="KW-0067">ATP-binding</keyword>
<comment type="similarity">
    <text evidence="10">Belongs to the MntA antitoxin family.</text>
</comment>
<dbReference type="InterPro" id="IPR002934">
    <property type="entry name" value="Polymerase_NTP_transf_dom"/>
</dbReference>
<dbReference type="PANTHER" id="PTHR33571:SF12">
    <property type="entry name" value="BSL3053 PROTEIN"/>
    <property type="match status" value="1"/>
</dbReference>
<dbReference type="GO" id="GO:0005524">
    <property type="term" value="F:ATP binding"/>
    <property type="evidence" value="ECO:0007669"/>
    <property type="project" value="UniProtKB-KW"/>
</dbReference>
<keyword evidence="5" id="KW-0479">Metal-binding</keyword>
<keyword evidence="2" id="KW-1277">Toxin-antitoxin system</keyword>
<dbReference type="eggNOG" id="arCOG01206">
    <property type="taxonomic scope" value="Archaea"/>
</dbReference>
<reference evidence="15" key="1">
    <citation type="submission" date="2011-12" db="EMBL/GenBank/DDBJ databases">
        <title>Complete sequence of Methanoregula formicicum SMSP.</title>
        <authorList>
            <person name="Lucas S."/>
            <person name="Han J."/>
            <person name="Lapidus A."/>
            <person name="Cheng J.-F."/>
            <person name="Goodwin L."/>
            <person name="Pitluck S."/>
            <person name="Peters L."/>
            <person name="Ovchinnikova G."/>
            <person name="Teshima H."/>
            <person name="Detter J.C."/>
            <person name="Han C."/>
            <person name="Tapia R."/>
            <person name="Land M."/>
            <person name="Hauser L."/>
            <person name="Kyrpides N."/>
            <person name="Ivanova N."/>
            <person name="Pagani I."/>
            <person name="Imachi H."/>
            <person name="Tamaki H."/>
            <person name="Sekiguchi Y."/>
            <person name="Kamagata Y."/>
            <person name="Cadillo-Quiroz H."/>
            <person name="Zinder S."/>
            <person name="Liu W.-T."/>
            <person name="Woyke T."/>
        </authorList>
    </citation>
    <scope>NUCLEOTIDE SEQUENCE [LARGE SCALE GENOMIC DNA]</scope>
    <source>
        <strain evidence="15">DSM 22288 / NBRC 105244 / SMSP</strain>
    </source>
</reference>
<keyword evidence="15" id="KW-1185">Reference proteome</keyword>
<evidence type="ECO:0000256" key="11">
    <source>
        <dbReference type="ARBA" id="ARBA00047518"/>
    </source>
</evidence>
<dbReference type="InterPro" id="IPR052038">
    <property type="entry name" value="Type-VII_TA_antitoxin"/>
</dbReference>
<evidence type="ECO:0000256" key="8">
    <source>
        <dbReference type="ARBA" id="ARBA00022842"/>
    </source>
</evidence>
<comment type="catalytic activity">
    <reaction evidence="12">
        <text>L-tyrosyl-[protein] + ATP = O-(5'-adenylyl)-L-tyrosyl-[protein] + diphosphate</text>
        <dbReference type="Rhea" id="RHEA:54288"/>
        <dbReference type="Rhea" id="RHEA-COMP:10136"/>
        <dbReference type="Rhea" id="RHEA-COMP:13846"/>
        <dbReference type="ChEBI" id="CHEBI:30616"/>
        <dbReference type="ChEBI" id="CHEBI:33019"/>
        <dbReference type="ChEBI" id="CHEBI:46858"/>
        <dbReference type="ChEBI" id="CHEBI:83624"/>
        <dbReference type="EC" id="2.7.7.108"/>
    </reaction>
</comment>
<gene>
    <name evidence="14" type="ordered locus">Metfor_1993</name>
</gene>
<organism evidence="14 15">
    <name type="scientific">Methanoregula formicica (strain DSM 22288 / NBRC 105244 / SMSP)</name>
    <dbReference type="NCBI Taxonomy" id="593750"/>
    <lineage>
        <taxon>Archaea</taxon>
        <taxon>Methanobacteriati</taxon>
        <taxon>Methanobacteriota</taxon>
        <taxon>Stenosarchaea group</taxon>
        <taxon>Methanomicrobia</taxon>
        <taxon>Methanomicrobiales</taxon>
        <taxon>Methanoregulaceae</taxon>
        <taxon>Methanoregula</taxon>
    </lineage>
</organism>
<sequence length="97" mass="11096">MTSRDEILDLLKSIKSDLTSRYKVRSIGLFGSFARMEGRTDSDVDLLVDFCEGADLFDLIELSDYPEEKIGRHVDLATPRAHRPEIRDGIYRDVVYA</sequence>
<dbReference type="EC" id="2.7.7.108" evidence="9"/>
<dbReference type="CDD" id="cd05403">
    <property type="entry name" value="NT_KNTase_like"/>
    <property type="match status" value="1"/>
</dbReference>
<evidence type="ECO:0000256" key="4">
    <source>
        <dbReference type="ARBA" id="ARBA00022695"/>
    </source>
</evidence>
<dbReference type="Pfam" id="PF01909">
    <property type="entry name" value="NTP_transf_2"/>
    <property type="match status" value="1"/>
</dbReference>
<evidence type="ECO:0000259" key="13">
    <source>
        <dbReference type="Pfam" id="PF01909"/>
    </source>
</evidence>
<keyword evidence="4" id="KW-0548">Nucleotidyltransferase</keyword>
<dbReference type="GO" id="GO:0070733">
    <property type="term" value="F:AMPylase activity"/>
    <property type="evidence" value="ECO:0007669"/>
    <property type="project" value="UniProtKB-EC"/>
</dbReference>
<dbReference type="STRING" id="593750.Metfor_1993"/>
<dbReference type="InterPro" id="IPR043519">
    <property type="entry name" value="NT_sf"/>
</dbReference>
<evidence type="ECO:0000256" key="5">
    <source>
        <dbReference type="ARBA" id="ARBA00022723"/>
    </source>
</evidence>
<evidence type="ECO:0000313" key="15">
    <source>
        <dbReference type="Proteomes" id="UP000010824"/>
    </source>
</evidence>
<dbReference type="EMBL" id="CP003167">
    <property type="protein sequence ID" value="AGB03007.1"/>
    <property type="molecule type" value="Genomic_DNA"/>
</dbReference>
<accession>L0HE46</accession>
<dbReference type="GO" id="GO:0046872">
    <property type="term" value="F:metal ion binding"/>
    <property type="evidence" value="ECO:0007669"/>
    <property type="project" value="UniProtKB-KW"/>
</dbReference>
<dbReference type="PANTHER" id="PTHR33571">
    <property type="entry name" value="SSL8005 PROTEIN"/>
    <property type="match status" value="1"/>
</dbReference>
<evidence type="ECO:0000256" key="7">
    <source>
        <dbReference type="ARBA" id="ARBA00022840"/>
    </source>
</evidence>
<evidence type="ECO:0000256" key="1">
    <source>
        <dbReference type="ARBA" id="ARBA00001946"/>
    </source>
</evidence>
<dbReference type="HOGENOM" id="CLU_130257_10_0_2"/>
<evidence type="ECO:0000256" key="10">
    <source>
        <dbReference type="ARBA" id="ARBA00038276"/>
    </source>
</evidence>
<feature type="domain" description="Polymerase nucleotidyl transferase" evidence="13">
    <location>
        <begin position="11"/>
        <end position="88"/>
    </location>
</feature>
<evidence type="ECO:0000256" key="6">
    <source>
        <dbReference type="ARBA" id="ARBA00022741"/>
    </source>
</evidence>
<protein>
    <recommendedName>
        <fullName evidence="9">protein adenylyltransferase</fullName>
        <ecNumber evidence="9">2.7.7.108</ecNumber>
    </recommendedName>
</protein>